<reference evidence="1" key="1">
    <citation type="submission" date="2022-11" db="EMBL/GenBank/DDBJ databases">
        <title>Chromosomal genome sequence assembly and mating type (MAT) locus characterization of the leprose asexual lichenized fungus Lepraria neglecta (Nyl.) Erichsen.</title>
        <authorList>
            <person name="Allen J.L."/>
            <person name="Pfeffer B."/>
        </authorList>
    </citation>
    <scope>NUCLEOTIDE SEQUENCE</scope>
    <source>
        <strain evidence="1">Allen 5258</strain>
    </source>
</reference>
<name>A0AAD9Z225_9LECA</name>
<dbReference type="EMBL" id="JASNWA010000010">
    <property type="protein sequence ID" value="KAK3168532.1"/>
    <property type="molecule type" value="Genomic_DNA"/>
</dbReference>
<sequence>MVQVAVGDIEKFSFMIEGLEIIAYTIDHYAIFENIYLRSPVSSVVGKLNDALTAFYEVILKYLAKAKHYFEEKSGSRILKGALVSKENLDALLSRIVSTGADVNAHASIVDAEISRGIAGSVTTAAKDQVANFTCFQRLIGALCHGTL</sequence>
<accession>A0AAD9Z225</accession>
<organism evidence="1 2">
    <name type="scientific">Lepraria neglecta</name>
    <dbReference type="NCBI Taxonomy" id="209136"/>
    <lineage>
        <taxon>Eukaryota</taxon>
        <taxon>Fungi</taxon>
        <taxon>Dikarya</taxon>
        <taxon>Ascomycota</taxon>
        <taxon>Pezizomycotina</taxon>
        <taxon>Lecanoromycetes</taxon>
        <taxon>OSLEUM clade</taxon>
        <taxon>Lecanoromycetidae</taxon>
        <taxon>Lecanorales</taxon>
        <taxon>Lecanorineae</taxon>
        <taxon>Stereocaulaceae</taxon>
        <taxon>Lepraria</taxon>
    </lineage>
</organism>
<proteinExistence type="predicted"/>
<keyword evidence="2" id="KW-1185">Reference proteome</keyword>
<evidence type="ECO:0000313" key="2">
    <source>
        <dbReference type="Proteomes" id="UP001276659"/>
    </source>
</evidence>
<protein>
    <submittedName>
        <fullName evidence="1">Uncharacterized protein</fullName>
    </submittedName>
</protein>
<gene>
    <name evidence="1" type="ORF">OEA41_004980</name>
</gene>
<evidence type="ECO:0000313" key="1">
    <source>
        <dbReference type="EMBL" id="KAK3168532.1"/>
    </source>
</evidence>
<dbReference type="Proteomes" id="UP001276659">
    <property type="component" value="Unassembled WGS sequence"/>
</dbReference>
<dbReference type="AlphaFoldDB" id="A0AAD9Z225"/>
<comment type="caution">
    <text evidence="1">The sequence shown here is derived from an EMBL/GenBank/DDBJ whole genome shotgun (WGS) entry which is preliminary data.</text>
</comment>